<dbReference type="InterPro" id="IPR055713">
    <property type="entry name" value="DUF7289"/>
</dbReference>
<dbReference type="Proteomes" id="UP001596398">
    <property type="component" value="Unassembled WGS sequence"/>
</dbReference>
<evidence type="ECO:0000313" key="3">
    <source>
        <dbReference type="Proteomes" id="UP001596398"/>
    </source>
</evidence>
<accession>A0ABD5ZMI8</accession>
<dbReference type="Pfam" id="PF23981">
    <property type="entry name" value="DUF7305"/>
    <property type="match status" value="1"/>
</dbReference>
<protein>
    <submittedName>
        <fullName evidence="2">Archaellin/type IV pilin N-terminal domain-containing protein</fullName>
    </submittedName>
</protein>
<feature type="domain" description="DUF7305" evidence="1">
    <location>
        <begin position="347"/>
        <end position="526"/>
    </location>
</feature>
<dbReference type="Pfam" id="PF23960">
    <property type="entry name" value="DUF7289"/>
    <property type="match status" value="1"/>
</dbReference>
<dbReference type="RefSeq" id="WP_276235483.1">
    <property type="nucleotide sequence ID" value="NZ_CP119802.1"/>
</dbReference>
<evidence type="ECO:0000259" key="1">
    <source>
        <dbReference type="Pfam" id="PF23981"/>
    </source>
</evidence>
<organism evidence="2 3">
    <name type="scientific">Halosegnis marinus</name>
    <dbReference type="NCBI Taxonomy" id="3034023"/>
    <lineage>
        <taxon>Archaea</taxon>
        <taxon>Methanobacteriati</taxon>
        <taxon>Methanobacteriota</taxon>
        <taxon>Stenosarchaea group</taxon>
        <taxon>Halobacteria</taxon>
        <taxon>Halobacteriales</taxon>
        <taxon>Natronomonadaceae</taxon>
        <taxon>Halosegnis</taxon>
    </lineage>
</organism>
<dbReference type="InterPro" id="IPR055729">
    <property type="entry name" value="DUF7305"/>
</dbReference>
<gene>
    <name evidence="2" type="ORF">ACFQJ4_04005</name>
</gene>
<keyword evidence="3" id="KW-1185">Reference proteome</keyword>
<sequence>MFDERGQSTTLGTALVIAITVTAATATVGAAVLTLEESRLQAREERAADAMATFDSTAALVGLDPATERATVDLGDGTGTTTVTDGGRLTVTAVNGNDTRTLVNRSLGTVSYEVGGTTVAFQGGGVWRDPAGGPVGMVTPPEFHFEGRTLTVPVVSVAADDDPERLPSGRLAVSAAGSRSVFPNATLGRTNPVPSERVRVSVRSDYYEAWAAYFERHVGGVVEADDANRTATVVLVTEASGNASFGIGGSGGTSIRLAGRGGADAFVDSYDSDERSYAATSDADRADGRIVAAGDVKVTGGAVVRGDVVIPSDGCVTTTGARGRGRGGAGADSCTDGGDAVTGEVVRRNVSLTLPQGRVAARVASLRGDNDNGAALDDGSLAGDTLTAGEYYAEEMTLDGETLTFDVSDGDVTLAINGDVTLDRSDVEVTGSGGTVRLYVNGNRFEMRDATVSVPGDRAERFWVYGTPDLVGEMRGSELTGVFYAPAAEGEDTFRMRQSEVFGAVATADPNLRAGSTVHYDEALRDEPVYTTRATLVSYLHVSVNEVEVEER</sequence>
<proteinExistence type="predicted"/>
<dbReference type="AlphaFoldDB" id="A0ABD5ZMI8"/>
<evidence type="ECO:0000313" key="2">
    <source>
        <dbReference type="EMBL" id="MFC7234476.1"/>
    </source>
</evidence>
<reference evidence="2 3" key="1">
    <citation type="journal article" date="2019" name="Int. J. Syst. Evol. Microbiol.">
        <title>The Global Catalogue of Microorganisms (GCM) 10K type strain sequencing project: providing services to taxonomists for standard genome sequencing and annotation.</title>
        <authorList>
            <consortium name="The Broad Institute Genomics Platform"/>
            <consortium name="The Broad Institute Genome Sequencing Center for Infectious Disease"/>
            <person name="Wu L."/>
            <person name="Ma J."/>
        </authorList>
    </citation>
    <scope>NUCLEOTIDE SEQUENCE [LARGE SCALE GENOMIC DNA]</scope>
    <source>
        <strain evidence="2 3">DT85</strain>
    </source>
</reference>
<dbReference type="EMBL" id="JBHTAP010000001">
    <property type="protein sequence ID" value="MFC7234476.1"/>
    <property type="molecule type" value="Genomic_DNA"/>
</dbReference>
<name>A0ABD5ZMI8_9EURY</name>
<dbReference type="GeneID" id="79266144"/>
<comment type="caution">
    <text evidence="2">The sequence shown here is derived from an EMBL/GenBank/DDBJ whole genome shotgun (WGS) entry which is preliminary data.</text>
</comment>